<dbReference type="EMBL" id="BAAANC010000002">
    <property type="protein sequence ID" value="GAA1527282.1"/>
    <property type="molecule type" value="Genomic_DNA"/>
</dbReference>
<accession>A0ABP4LM52</accession>
<dbReference type="Pfam" id="PF13349">
    <property type="entry name" value="DUF4097"/>
    <property type="match status" value="1"/>
</dbReference>
<comment type="caution">
    <text evidence="3">The sequence shown here is derived from an EMBL/GenBank/DDBJ whole genome shotgun (WGS) entry which is preliminary data.</text>
</comment>
<keyword evidence="1" id="KW-0812">Transmembrane</keyword>
<keyword evidence="1" id="KW-1133">Transmembrane helix</keyword>
<dbReference type="RefSeq" id="WP_344174753.1">
    <property type="nucleotide sequence ID" value="NZ_BAAANC010000002.1"/>
</dbReference>
<evidence type="ECO:0000313" key="3">
    <source>
        <dbReference type="EMBL" id="GAA1527282.1"/>
    </source>
</evidence>
<proteinExistence type="predicted"/>
<feature type="domain" description="DUF4097" evidence="2">
    <location>
        <begin position="127"/>
        <end position="260"/>
    </location>
</feature>
<dbReference type="Proteomes" id="UP001500363">
    <property type="component" value="Unassembled WGS sequence"/>
</dbReference>
<sequence length="263" mass="27443">MSEVQGRSSGAMTPERRFGIAISVALILGGAYWALTNLTEEAKATQGSYPVQGTSLTVVSKSSDVEVVAGDVREIKVERKFKKTVFGSNPKESYRDGKLEVKSSGCTFMSLGCSTDYLITVPKDLKVSVDNTSGTVKVSDVAEVGKLKTTSGDIEVHGVGGGEITLDATSGDIEGGALTAKKVHSKTTSGKVELTFAAAPDEVQAQGTSGDVTVLVPEGVETYKVDADTSSGDERTELRTDPAATRTITAKTSSGDVTVEYAN</sequence>
<evidence type="ECO:0000256" key="1">
    <source>
        <dbReference type="SAM" id="Phobius"/>
    </source>
</evidence>
<gene>
    <name evidence="3" type="ORF">GCM10009741_31240</name>
</gene>
<evidence type="ECO:0000259" key="2">
    <source>
        <dbReference type="Pfam" id="PF13349"/>
    </source>
</evidence>
<evidence type="ECO:0000313" key="4">
    <source>
        <dbReference type="Proteomes" id="UP001500363"/>
    </source>
</evidence>
<feature type="transmembrane region" description="Helical" evidence="1">
    <location>
        <begin position="18"/>
        <end position="35"/>
    </location>
</feature>
<dbReference type="InterPro" id="IPR025164">
    <property type="entry name" value="Toastrack_DUF4097"/>
</dbReference>
<reference evidence="4" key="1">
    <citation type="journal article" date="2019" name="Int. J. Syst. Evol. Microbiol.">
        <title>The Global Catalogue of Microorganisms (GCM) 10K type strain sequencing project: providing services to taxonomists for standard genome sequencing and annotation.</title>
        <authorList>
            <consortium name="The Broad Institute Genomics Platform"/>
            <consortium name="The Broad Institute Genome Sequencing Center for Infectious Disease"/>
            <person name="Wu L."/>
            <person name="Ma J."/>
        </authorList>
    </citation>
    <scope>NUCLEOTIDE SEQUENCE [LARGE SCALE GENOMIC DNA]</scope>
    <source>
        <strain evidence="4">JCM 14303</strain>
    </source>
</reference>
<protein>
    <recommendedName>
        <fullName evidence="2">DUF4097 domain-containing protein</fullName>
    </recommendedName>
</protein>
<organism evidence="3 4">
    <name type="scientific">Kribbella lupini</name>
    <dbReference type="NCBI Taxonomy" id="291602"/>
    <lineage>
        <taxon>Bacteria</taxon>
        <taxon>Bacillati</taxon>
        <taxon>Actinomycetota</taxon>
        <taxon>Actinomycetes</taxon>
        <taxon>Propionibacteriales</taxon>
        <taxon>Kribbellaceae</taxon>
        <taxon>Kribbella</taxon>
    </lineage>
</organism>
<keyword evidence="1" id="KW-0472">Membrane</keyword>
<name>A0ABP4LM52_9ACTN</name>
<keyword evidence="4" id="KW-1185">Reference proteome</keyword>